<feature type="transmembrane region" description="Helical" evidence="6">
    <location>
        <begin position="6"/>
        <end position="27"/>
    </location>
</feature>
<feature type="transmembrane region" description="Helical" evidence="6">
    <location>
        <begin position="66"/>
        <end position="86"/>
    </location>
</feature>
<comment type="subcellular location">
    <subcellularLocation>
        <location evidence="1">Cell membrane</location>
        <topology evidence="1">Multi-pass membrane protein</topology>
    </subcellularLocation>
</comment>
<evidence type="ECO:0000256" key="3">
    <source>
        <dbReference type="ARBA" id="ARBA00022692"/>
    </source>
</evidence>
<dbReference type="InterPro" id="IPR000412">
    <property type="entry name" value="ABC_2_transport"/>
</dbReference>
<dbReference type="GO" id="GO:0043190">
    <property type="term" value="C:ATP-binding cassette (ABC) transporter complex"/>
    <property type="evidence" value="ECO:0007669"/>
    <property type="project" value="InterPro"/>
</dbReference>
<dbReference type="GO" id="GO:0140359">
    <property type="term" value="F:ABC-type transporter activity"/>
    <property type="evidence" value="ECO:0007669"/>
    <property type="project" value="InterPro"/>
</dbReference>
<evidence type="ECO:0000256" key="6">
    <source>
        <dbReference type="SAM" id="Phobius"/>
    </source>
</evidence>
<dbReference type="InterPro" id="IPR013525">
    <property type="entry name" value="ABC2_TM"/>
</dbReference>
<sequence length="153" mass="17239">MLFAHTFIQFCIVCIQSLLVVIVHFAIFSNKCKGLYAELVLLLILQGMVGATLGFFISAICSKEETAIELSIGLLFPIILLSGMFWSLEGMKVIPREIAKLLPMSYAIIAGRNIITRGWDMMDWEVVRGYLSSSIWIVLFWYLALLATILNDQ</sequence>
<dbReference type="PANTHER" id="PTHR30294:SF38">
    <property type="entry name" value="TRANSPORT PERMEASE PROTEIN"/>
    <property type="match status" value="1"/>
</dbReference>
<protein>
    <submittedName>
        <fullName evidence="8">ABC transporter G family member 20</fullName>
    </submittedName>
</protein>
<evidence type="ECO:0000256" key="2">
    <source>
        <dbReference type="ARBA" id="ARBA00022475"/>
    </source>
</evidence>
<name>A0A8D8ZH13_9HEMI</name>
<dbReference type="PANTHER" id="PTHR30294">
    <property type="entry name" value="MEMBRANE COMPONENT OF ABC TRANSPORTER YHHJ-RELATED"/>
    <property type="match status" value="1"/>
</dbReference>
<accession>A0A8D8ZH13</accession>
<dbReference type="AlphaFoldDB" id="A0A8D8ZH13"/>
<evidence type="ECO:0000313" key="8">
    <source>
        <dbReference type="EMBL" id="CAG6747618.1"/>
    </source>
</evidence>
<keyword evidence="4 6" id="KW-1133">Transmembrane helix</keyword>
<feature type="transmembrane region" description="Helical" evidence="6">
    <location>
        <begin position="127"/>
        <end position="150"/>
    </location>
</feature>
<dbReference type="InterPro" id="IPR051449">
    <property type="entry name" value="ABC-2_transporter_component"/>
</dbReference>
<dbReference type="Pfam" id="PF01061">
    <property type="entry name" value="ABC2_membrane"/>
    <property type="match status" value="1"/>
</dbReference>
<organism evidence="8">
    <name type="scientific">Cacopsylla melanoneura</name>
    <dbReference type="NCBI Taxonomy" id="428564"/>
    <lineage>
        <taxon>Eukaryota</taxon>
        <taxon>Metazoa</taxon>
        <taxon>Ecdysozoa</taxon>
        <taxon>Arthropoda</taxon>
        <taxon>Hexapoda</taxon>
        <taxon>Insecta</taxon>
        <taxon>Pterygota</taxon>
        <taxon>Neoptera</taxon>
        <taxon>Paraneoptera</taxon>
        <taxon>Hemiptera</taxon>
        <taxon>Sternorrhyncha</taxon>
        <taxon>Psylloidea</taxon>
        <taxon>Psyllidae</taxon>
        <taxon>Psyllinae</taxon>
        <taxon>Cacopsylla</taxon>
    </lineage>
</organism>
<keyword evidence="3 6" id="KW-0812">Transmembrane</keyword>
<feature type="transmembrane region" description="Helical" evidence="6">
    <location>
        <begin position="39"/>
        <end position="60"/>
    </location>
</feature>
<keyword evidence="5 6" id="KW-0472">Membrane</keyword>
<feature type="domain" description="ABC-2 type transporter transmembrane" evidence="7">
    <location>
        <begin position="2"/>
        <end position="114"/>
    </location>
</feature>
<evidence type="ECO:0000256" key="5">
    <source>
        <dbReference type="ARBA" id="ARBA00023136"/>
    </source>
</evidence>
<proteinExistence type="predicted"/>
<dbReference type="EMBL" id="HBUF01515007">
    <property type="protein sequence ID" value="CAG6747617.1"/>
    <property type="molecule type" value="Transcribed_RNA"/>
</dbReference>
<evidence type="ECO:0000259" key="7">
    <source>
        <dbReference type="Pfam" id="PF01061"/>
    </source>
</evidence>
<evidence type="ECO:0000256" key="4">
    <source>
        <dbReference type="ARBA" id="ARBA00022989"/>
    </source>
</evidence>
<dbReference type="EMBL" id="HBUF01515008">
    <property type="protein sequence ID" value="CAG6747618.1"/>
    <property type="molecule type" value="Transcribed_RNA"/>
</dbReference>
<reference evidence="8" key="1">
    <citation type="submission" date="2021-05" db="EMBL/GenBank/DDBJ databases">
        <authorList>
            <person name="Alioto T."/>
            <person name="Alioto T."/>
            <person name="Gomez Garrido J."/>
        </authorList>
    </citation>
    <scope>NUCLEOTIDE SEQUENCE</scope>
</reference>
<dbReference type="PRINTS" id="PR00164">
    <property type="entry name" value="ABC2TRNSPORT"/>
</dbReference>
<keyword evidence="2" id="KW-1003">Cell membrane</keyword>
<evidence type="ECO:0000256" key="1">
    <source>
        <dbReference type="ARBA" id="ARBA00004651"/>
    </source>
</evidence>